<dbReference type="GO" id="GO:0009897">
    <property type="term" value="C:external side of plasma membrane"/>
    <property type="evidence" value="ECO:0007669"/>
    <property type="project" value="TreeGrafter"/>
</dbReference>
<evidence type="ECO:0000313" key="7">
    <source>
        <dbReference type="Proteomes" id="UP000313988"/>
    </source>
</evidence>
<feature type="chain" id="PRO_5022681088" evidence="3">
    <location>
        <begin position="20"/>
        <end position="536"/>
    </location>
</feature>
<dbReference type="PANTHER" id="PTHR11481">
    <property type="entry name" value="IMMUNOGLOBULIN FC RECEPTOR"/>
    <property type="match status" value="1"/>
</dbReference>
<dbReference type="Gene3D" id="2.60.40.10">
    <property type="entry name" value="Immunoglobulins"/>
    <property type="match status" value="4"/>
</dbReference>
<dbReference type="Pfam" id="PF04151">
    <property type="entry name" value="PPC"/>
    <property type="match status" value="1"/>
</dbReference>
<reference evidence="5 8" key="2">
    <citation type="submission" date="2020-08" db="EMBL/GenBank/DDBJ databases">
        <title>Genomic Encyclopedia of Type Strains, Phase IV (KMG-IV): sequencing the most valuable type-strain genomes for metagenomic binning, comparative biology and taxonomic classification.</title>
        <authorList>
            <person name="Goeker M."/>
        </authorList>
    </citation>
    <scope>NUCLEOTIDE SEQUENCE [LARGE SCALE GENOMIC DNA]</scope>
    <source>
        <strain evidence="5 8">DSM 12027</strain>
    </source>
</reference>
<dbReference type="InterPro" id="IPR007280">
    <property type="entry name" value="Peptidase_C_arc/bac"/>
</dbReference>
<dbReference type="Proteomes" id="UP000313988">
    <property type="component" value="Unassembled WGS sequence"/>
</dbReference>
<dbReference type="Gene3D" id="2.60.120.380">
    <property type="match status" value="1"/>
</dbReference>
<feature type="signal peptide" evidence="3">
    <location>
        <begin position="1"/>
        <end position="19"/>
    </location>
</feature>
<evidence type="ECO:0000259" key="4">
    <source>
        <dbReference type="Pfam" id="PF04151"/>
    </source>
</evidence>
<evidence type="ECO:0000256" key="2">
    <source>
        <dbReference type="ARBA" id="ARBA00023157"/>
    </source>
</evidence>
<evidence type="ECO:0000313" key="8">
    <source>
        <dbReference type="Proteomes" id="UP000629870"/>
    </source>
</evidence>
<evidence type="ECO:0000313" key="6">
    <source>
        <dbReference type="EMBL" id="TNM72697.1"/>
    </source>
</evidence>
<dbReference type="Pfam" id="PF17957">
    <property type="entry name" value="Big_7"/>
    <property type="match status" value="4"/>
</dbReference>
<evidence type="ECO:0000256" key="1">
    <source>
        <dbReference type="ARBA" id="ARBA00022729"/>
    </source>
</evidence>
<dbReference type="PROSITE" id="PS51257">
    <property type="entry name" value="PROKAR_LIPOPROTEIN"/>
    <property type="match status" value="1"/>
</dbReference>
<sequence>MKRSSPLAFLALTGLLLTACGGTTPGDVTAPTIKLTAAPKTVTVAGTVTLTADASDNVGVTKVTFYRGDKEIGTDTTAPFEIKDNVTADQNGSVVYRAVATDAAGNTADAADTVTINISTAPPADTTKPTVTLTAAPKTVTAAGAVTLTADATDDVGVVKVTFYRDDTEIGSDTTAPYEFKDNVTAANNGTLNYHVVATDAAGNIGESTTTVTVNISTAPPADTTKPTVTLTAAPKTVTAAGPVSLTADAKDNVGVVKVTFYRGDKEIGTDTTAPYEFKDNVTADQNGSVVYRAVAVDAAGNKGESTTTVTVNIDVTKPTVSLKAVPTIVMAAGEISLTADASDNVGVTKVTFYRGDKEIGIDTTAPYEFKDSVTAADNGTLNYRAVAADAAGNSAEATAMVKVDIDPNEPNDSTATATPLMVGKPINGSIAGQDRDMDYFKFDAAEGDKLMLTVKSTSIDSNSTLDPYVQILMPDGKTVVEKDDDGGADLESAIRFNVPQTGTYYVALTSFDIHDDAEATDNKITNTYQIALTNR</sequence>
<keyword evidence="2" id="KW-1015">Disulfide bond</keyword>
<evidence type="ECO:0000256" key="3">
    <source>
        <dbReference type="SAM" id="SignalP"/>
    </source>
</evidence>
<dbReference type="SUPFAM" id="SSF48726">
    <property type="entry name" value="Immunoglobulin"/>
    <property type="match status" value="2"/>
</dbReference>
<dbReference type="SUPFAM" id="SSF89260">
    <property type="entry name" value="Collagen-binding domain"/>
    <property type="match status" value="1"/>
</dbReference>
<dbReference type="Proteomes" id="UP000629870">
    <property type="component" value="Unassembled WGS sequence"/>
</dbReference>
<dbReference type="EMBL" id="VDMO01000002">
    <property type="protein sequence ID" value="TNM72697.1"/>
    <property type="molecule type" value="Genomic_DNA"/>
</dbReference>
<comment type="caution">
    <text evidence="6">The sequence shown here is derived from an EMBL/GenBank/DDBJ whole genome shotgun (WGS) entry which is preliminary data.</text>
</comment>
<name>A0A5C4YAV3_9DEIO</name>
<dbReference type="InterPro" id="IPR050488">
    <property type="entry name" value="Ig_Fc_receptor"/>
</dbReference>
<dbReference type="GO" id="GO:0007166">
    <property type="term" value="P:cell surface receptor signaling pathway"/>
    <property type="evidence" value="ECO:0007669"/>
    <property type="project" value="TreeGrafter"/>
</dbReference>
<keyword evidence="1 3" id="KW-0732">Signal</keyword>
<dbReference type="InterPro" id="IPR013783">
    <property type="entry name" value="Ig-like_fold"/>
</dbReference>
<dbReference type="RefSeq" id="WP_139400513.1">
    <property type="nucleotide sequence ID" value="NZ_JACHEW010000003.1"/>
</dbReference>
<dbReference type="AlphaFoldDB" id="A0A5C4YAV3"/>
<dbReference type="GO" id="GO:0004888">
    <property type="term" value="F:transmembrane signaling receptor activity"/>
    <property type="evidence" value="ECO:0007669"/>
    <property type="project" value="TreeGrafter"/>
</dbReference>
<dbReference type="PANTHER" id="PTHR11481:SF60">
    <property type="entry name" value="IG-LIKE DOMAIN-CONTAINING PROTEIN"/>
    <property type="match status" value="1"/>
</dbReference>
<dbReference type="InterPro" id="IPR036179">
    <property type="entry name" value="Ig-like_dom_sf"/>
</dbReference>
<reference evidence="6 7" key="1">
    <citation type="submission" date="2019-06" db="EMBL/GenBank/DDBJ databases">
        <title>Genome sequence of Deinococcus radiopugnans ATCC 19172.</title>
        <authorList>
            <person name="Maclea K.S."/>
            <person name="Maynard C.R."/>
        </authorList>
    </citation>
    <scope>NUCLEOTIDE SEQUENCE [LARGE SCALE GENOMIC DNA]</scope>
    <source>
        <strain evidence="6 7">ATCC 19172</strain>
    </source>
</reference>
<keyword evidence="8" id="KW-1185">Reference proteome</keyword>
<protein>
    <submittedName>
        <fullName evidence="6">Peptidase-like protein</fullName>
    </submittedName>
</protein>
<dbReference type="EMBL" id="JACHEW010000003">
    <property type="protein sequence ID" value="MBB6015597.1"/>
    <property type="molecule type" value="Genomic_DNA"/>
</dbReference>
<accession>A0A5C4YAV3</accession>
<evidence type="ECO:0000313" key="5">
    <source>
        <dbReference type="EMBL" id="MBB6015597.1"/>
    </source>
</evidence>
<gene>
    <name evidence="6" type="ORF">FHR04_02415</name>
    <name evidence="5" type="ORF">HNQ04_000826</name>
</gene>
<organism evidence="6 7">
    <name type="scientific">Deinococcus radiopugnans ATCC 19172</name>
    <dbReference type="NCBI Taxonomy" id="585398"/>
    <lineage>
        <taxon>Bacteria</taxon>
        <taxon>Thermotogati</taxon>
        <taxon>Deinococcota</taxon>
        <taxon>Deinococci</taxon>
        <taxon>Deinococcales</taxon>
        <taxon>Deinococcaceae</taxon>
        <taxon>Deinococcus</taxon>
    </lineage>
</organism>
<feature type="domain" description="Peptidase C-terminal archaeal/bacterial" evidence="4">
    <location>
        <begin position="438"/>
        <end position="510"/>
    </location>
</feature>
<dbReference type="GO" id="GO:0006955">
    <property type="term" value="P:immune response"/>
    <property type="evidence" value="ECO:0007669"/>
    <property type="project" value="TreeGrafter"/>
</dbReference>
<dbReference type="OrthoDB" id="71555at2"/>
<proteinExistence type="predicted"/>